<sequence length="770" mass="88950">MVCIILPFLLVAYVDRLSGTIINSPKQEYIWKSLHDADPERIRHTFMPSYIEFESNLRHLTIECKTSIRRTIVALEHQQNWAVSLFNSWGKFPPSGLTQGTLADFGDYDQCLSVDDVQYCLVEMLPPLPPMPSVHNYHHKTKNLIDTNTILPQLNQSSFIRLMANESAIFYWATIQLGICLPNTCTTNDVHFMSERISERLALQVKSFMCESKRDTFSWNKTQLFAMIFMATILGLTLMALIYDQSTKDYHHQTTTTTTSSSPLSFLLWFSPGRNIRKVLDPNSNEVDLSCVHGLRVFSIVWVVVGHTLEWNQLNAFRETFSLKHMLASLPLQLLFKAPLAVETFFYLSGLLTSYITLNFANRTYHKFSCISFLTLRYARLTPQLAVFMLLTALLPTMYDGPIWNSYMDKIVNNCAANWWVNLAYMQNFIDFEHICSIHTWFLANDMQLHWLSLIPMLVLFRNRFRGLLLTVMMIVVTIALCSAKIYIENFPPETVVTTKTDFRDGNENPSLFYYFYFKPWIHIVPFFGGFIFGEYLYQKNRNQCKEFILNRVRMQKYISWLTVLCLYLFEIYCTVPYLHGRPYDPLVSSIIFPLSRVIWSSMLSMIVWLCLTGNGGIVGRFLSWSALKPLSRLTYAVYLTHAWTLWITLGARRDLIEPSGKSIITLFGGVLLSSYTIAFIFTVLIESPLLNAMNAAKMAIQNKHEIQCKEKDDNTIVADCNVGMSERFSISSQIPLQERAMHACMFMIKKIAELYSVNFLAITFYFPFA</sequence>
<feature type="transmembrane region" description="Helical" evidence="1">
    <location>
        <begin position="599"/>
        <end position="622"/>
    </location>
</feature>
<feature type="transmembrane region" description="Helical" evidence="1">
    <location>
        <begin position="378"/>
        <end position="399"/>
    </location>
</feature>
<dbReference type="SMART" id="SM00703">
    <property type="entry name" value="NRF"/>
    <property type="match status" value="1"/>
</dbReference>
<dbReference type="InterPro" id="IPR052728">
    <property type="entry name" value="O2_lipid_transport_reg"/>
</dbReference>
<feature type="transmembrane region" description="Helical" evidence="1">
    <location>
        <begin position="558"/>
        <end position="579"/>
    </location>
</feature>
<keyword evidence="1" id="KW-1133">Transmembrane helix</keyword>
<evidence type="ECO:0000256" key="1">
    <source>
        <dbReference type="SAM" id="Phobius"/>
    </source>
</evidence>
<feature type="transmembrane region" description="Helical" evidence="1">
    <location>
        <begin position="752"/>
        <end position="769"/>
    </location>
</feature>
<gene>
    <name evidence="4" type="ORF">RDWZM_005263</name>
</gene>
<protein>
    <recommendedName>
        <fullName evidence="3">Nose resistant-to-fluoxetine protein N-terminal domain-containing protein</fullName>
    </recommendedName>
</protein>
<evidence type="ECO:0000259" key="3">
    <source>
        <dbReference type="SMART" id="SM00703"/>
    </source>
</evidence>
<dbReference type="Pfam" id="PF01757">
    <property type="entry name" value="Acyl_transf_3"/>
    <property type="match status" value="1"/>
</dbReference>
<keyword evidence="1" id="KW-0812">Transmembrane</keyword>
<dbReference type="GO" id="GO:0016747">
    <property type="term" value="F:acyltransferase activity, transferring groups other than amino-acyl groups"/>
    <property type="evidence" value="ECO:0007669"/>
    <property type="project" value="InterPro"/>
</dbReference>
<name>A0A9Q0M526_BLOTA</name>
<dbReference type="Pfam" id="PF20146">
    <property type="entry name" value="NRF"/>
    <property type="match status" value="1"/>
</dbReference>
<feature type="transmembrane region" description="Helical" evidence="1">
    <location>
        <begin position="224"/>
        <end position="243"/>
    </location>
</feature>
<dbReference type="OMA" id="RFFTICW"/>
<comment type="caution">
    <text evidence="4">The sequence shown here is derived from an EMBL/GenBank/DDBJ whole genome shotgun (WGS) entry which is preliminary data.</text>
</comment>
<organism evidence="4 5">
    <name type="scientific">Blomia tropicalis</name>
    <name type="common">Mite</name>
    <dbReference type="NCBI Taxonomy" id="40697"/>
    <lineage>
        <taxon>Eukaryota</taxon>
        <taxon>Metazoa</taxon>
        <taxon>Ecdysozoa</taxon>
        <taxon>Arthropoda</taxon>
        <taxon>Chelicerata</taxon>
        <taxon>Arachnida</taxon>
        <taxon>Acari</taxon>
        <taxon>Acariformes</taxon>
        <taxon>Sarcoptiformes</taxon>
        <taxon>Astigmata</taxon>
        <taxon>Glycyphagoidea</taxon>
        <taxon>Echimyopodidae</taxon>
        <taxon>Blomia</taxon>
    </lineage>
</organism>
<dbReference type="AlphaFoldDB" id="A0A9Q0M526"/>
<keyword evidence="5" id="KW-1185">Reference proteome</keyword>
<feature type="transmembrane region" description="Helical" evidence="1">
    <location>
        <begin position="634"/>
        <end position="652"/>
    </location>
</feature>
<feature type="chain" id="PRO_5040418197" description="Nose resistant-to-fluoxetine protein N-terminal domain-containing protein" evidence="2">
    <location>
        <begin position="20"/>
        <end position="770"/>
    </location>
</feature>
<reference evidence="4" key="1">
    <citation type="submission" date="2022-12" db="EMBL/GenBank/DDBJ databases">
        <title>Genome assemblies of Blomia tropicalis.</title>
        <authorList>
            <person name="Cui Y."/>
        </authorList>
    </citation>
    <scope>NUCLEOTIDE SEQUENCE</scope>
    <source>
        <tissue evidence="4">Adult mites</tissue>
    </source>
</reference>
<dbReference type="PANTHER" id="PTHR11161">
    <property type="entry name" value="O-ACYLTRANSFERASE"/>
    <property type="match status" value="1"/>
</dbReference>
<dbReference type="Proteomes" id="UP001142055">
    <property type="component" value="Chromosome 2"/>
</dbReference>
<accession>A0A9Q0M526</accession>
<feature type="transmembrane region" description="Helical" evidence="1">
    <location>
        <begin position="334"/>
        <end position="358"/>
    </location>
</feature>
<dbReference type="EMBL" id="JAPWDV010000002">
    <property type="protein sequence ID" value="KAJ6219451.1"/>
    <property type="molecule type" value="Genomic_DNA"/>
</dbReference>
<keyword evidence="2" id="KW-0732">Signal</keyword>
<feature type="signal peptide" evidence="2">
    <location>
        <begin position="1"/>
        <end position="19"/>
    </location>
</feature>
<feature type="domain" description="Nose resistant-to-fluoxetine protein N-terminal" evidence="3">
    <location>
        <begin position="61"/>
        <end position="212"/>
    </location>
</feature>
<keyword evidence="1" id="KW-0472">Membrane</keyword>
<evidence type="ECO:0000313" key="5">
    <source>
        <dbReference type="Proteomes" id="UP001142055"/>
    </source>
</evidence>
<feature type="transmembrane region" description="Helical" evidence="1">
    <location>
        <begin position="467"/>
        <end position="488"/>
    </location>
</feature>
<dbReference type="InterPro" id="IPR006621">
    <property type="entry name" value="Nose-resist-to-fluoxetine_N"/>
</dbReference>
<dbReference type="InterPro" id="IPR002656">
    <property type="entry name" value="Acyl_transf_3_dom"/>
</dbReference>
<feature type="transmembrane region" description="Helical" evidence="1">
    <location>
        <begin position="520"/>
        <end position="538"/>
    </location>
</feature>
<proteinExistence type="predicted"/>
<feature type="transmembrane region" description="Helical" evidence="1">
    <location>
        <begin position="664"/>
        <end position="686"/>
    </location>
</feature>
<evidence type="ECO:0000313" key="4">
    <source>
        <dbReference type="EMBL" id="KAJ6219451.1"/>
    </source>
</evidence>
<dbReference type="PANTHER" id="PTHR11161:SF0">
    <property type="entry name" value="O-ACYLTRANSFERASE LIKE PROTEIN"/>
    <property type="match status" value="1"/>
</dbReference>
<evidence type="ECO:0000256" key="2">
    <source>
        <dbReference type="SAM" id="SignalP"/>
    </source>
</evidence>